<dbReference type="GO" id="GO:0008233">
    <property type="term" value="F:peptidase activity"/>
    <property type="evidence" value="ECO:0007669"/>
    <property type="project" value="UniProtKB-KW"/>
</dbReference>
<comment type="caution">
    <text evidence="7">The sequence shown here is derived from an EMBL/GenBank/DDBJ whole genome shotgun (WGS) entry which is preliminary data.</text>
</comment>
<dbReference type="Pfam" id="PF05903">
    <property type="entry name" value="Peptidase_C97"/>
    <property type="match status" value="1"/>
</dbReference>
<dbReference type="OrthoDB" id="21221at2759"/>
<dbReference type="Gene3D" id="1.25.10.10">
    <property type="entry name" value="Leucine-rich Repeat Variant"/>
    <property type="match status" value="1"/>
</dbReference>
<dbReference type="GO" id="GO:0070646">
    <property type="term" value="P:protein modification by small protein removal"/>
    <property type="evidence" value="ECO:0007669"/>
    <property type="project" value="TreeGrafter"/>
</dbReference>
<dbReference type="AlphaFoldDB" id="A0A1Y2FRV6"/>
<evidence type="ECO:0000259" key="5">
    <source>
        <dbReference type="PROSITE" id="PS51396"/>
    </source>
</evidence>
<keyword evidence="3" id="KW-0378">Hydrolase</keyword>
<dbReference type="PROSITE" id="PS51396">
    <property type="entry name" value="PUL"/>
    <property type="match status" value="1"/>
</dbReference>
<dbReference type="SMART" id="SM01179">
    <property type="entry name" value="DUF862"/>
    <property type="match status" value="1"/>
</dbReference>
<reference evidence="7 8" key="1">
    <citation type="submission" date="2016-07" db="EMBL/GenBank/DDBJ databases">
        <title>Pervasive Adenine N6-methylation of Active Genes in Fungi.</title>
        <authorList>
            <consortium name="DOE Joint Genome Institute"/>
            <person name="Mondo S.J."/>
            <person name="Dannebaum R.O."/>
            <person name="Kuo R.C."/>
            <person name="Labutti K."/>
            <person name="Haridas S."/>
            <person name="Kuo A."/>
            <person name="Salamov A."/>
            <person name="Ahrendt S.R."/>
            <person name="Lipzen A."/>
            <person name="Sullivan W."/>
            <person name="Andreopoulos W.B."/>
            <person name="Clum A."/>
            <person name="Lindquist E."/>
            <person name="Daum C."/>
            <person name="Ramamoorthy G.K."/>
            <person name="Gryganskyi A."/>
            <person name="Culley D."/>
            <person name="Magnuson J.K."/>
            <person name="James T.Y."/>
            <person name="O'Malley M.A."/>
            <person name="Stajich J.E."/>
            <person name="Spatafora J.W."/>
            <person name="Visel A."/>
            <person name="Grigoriev I.V."/>
        </authorList>
    </citation>
    <scope>NUCLEOTIDE SEQUENCE [LARGE SCALE GENOMIC DNA]</scope>
    <source>
        <strain evidence="7 8">12-1054</strain>
    </source>
</reference>
<dbReference type="PANTHER" id="PTHR12378:SF7">
    <property type="entry name" value="DESUMOYLATING ISOPEPTIDASE 1"/>
    <property type="match status" value="1"/>
</dbReference>
<dbReference type="Gene3D" id="3.90.1720.30">
    <property type="entry name" value="PPPDE domains"/>
    <property type="match status" value="1"/>
</dbReference>
<dbReference type="InterPro" id="IPR042266">
    <property type="entry name" value="PPPDE_sf"/>
</dbReference>
<dbReference type="STRING" id="56484.A0A1Y2FRV6"/>
<keyword evidence="8" id="KW-1185">Reference proteome</keyword>
<keyword evidence="2" id="KW-0645">Protease</keyword>
<dbReference type="GeneID" id="63785334"/>
<evidence type="ECO:0000256" key="1">
    <source>
        <dbReference type="ARBA" id="ARBA00008140"/>
    </source>
</evidence>
<dbReference type="InterPro" id="IPR008580">
    <property type="entry name" value="PPPDE_dom"/>
</dbReference>
<protein>
    <submittedName>
        <fullName evidence="7">PPPDE putative peptidase domain-domain-containing protein</fullName>
    </submittedName>
</protein>
<dbReference type="InterPro" id="IPR013535">
    <property type="entry name" value="PUL_dom"/>
</dbReference>
<evidence type="ECO:0000256" key="2">
    <source>
        <dbReference type="ARBA" id="ARBA00022670"/>
    </source>
</evidence>
<feature type="region of interest" description="Disordered" evidence="4">
    <location>
        <begin position="155"/>
        <end position="174"/>
    </location>
</feature>
<accession>A0A1Y2FRV6</accession>
<sequence>MDVHLYIYDLSNGLARSMSVALTGTYFDAIYHTSVVLNNREYFFGGSGIESTSPPGQGHSYGTPIERRKMGQTQKSIQDWQDFLHRCAESYGVGKYHLLEHNCNTFSDYALQFLIDQRIPAEISSLPSAFLATPFGKMFRPQIDAMYAPNANAGARTEAPITGPTSSSAKEGHPVRETRVSEAFQFLNTPTLAKVFGKIKTQETGLSSDALDNAEAYVQSVISGKAKDSQASATSSLLQTYLETVPLADAFPGLDLLRLLVTNTYFATQLANSPLLGKSVTMSPSEAKAETSTCSVHLKFLANSLVQAKTRTAVGELLDAGLLERVAASLLHDSPTVRSAGLKTIWNTLLLAPTDKVSEDFRVACLASVDALSKREGEGGQGEREERELMRRIVKELMAQGGMETLQMADVLEMDI</sequence>
<dbReference type="InterPro" id="IPR011989">
    <property type="entry name" value="ARM-like"/>
</dbReference>
<dbReference type="RefSeq" id="XP_040726927.1">
    <property type="nucleotide sequence ID" value="XM_040868735.1"/>
</dbReference>
<name>A0A1Y2FRV6_PROLT</name>
<dbReference type="PANTHER" id="PTHR12378">
    <property type="entry name" value="DESUMOYLATING ISOPEPTIDASE"/>
    <property type="match status" value="1"/>
</dbReference>
<feature type="domain" description="PUL" evidence="5">
    <location>
        <begin position="174"/>
        <end position="416"/>
    </location>
</feature>
<evidence type="ECO:0000256" key="3">
    <source>
        <dbReference type="ARBA" id="ARBA00022801"/>
    </source>
</evidence>
<dbReference type="Pfam" id="PF08324">
    <property type="entry name" value="PUL"/>
    <property type="match status" value="1"/>
</dbReference>
<dbReference type="EMBL" id="MCFI01000004">
    <property type="protein sequence ID" value="ORY85445.1"/>
    <property type="molecule type" value="Genomic_DNA"/>
</dbReference>
<evidence type="ECO:0000259" key="6">
    <source>
        <dbReference type="PROSITE" id="PS51858"/>
    </source>
</evidence>
<proteinExistence type="inferred from homology"/>
<evidence type="ECO:0000256" key="4">
    <source>
        <dbReference type="SAM" id="MobiDB-lite"/>
    </source>
</evidence>
<evidence type="ECO:0000313" key="8">
    <source>
        <dbReference type="Proteomes" id="UP000193685"/>
    </source>
</evidence>
<dbReference type="PROSITE" id="PS51858">
    <property type="entry name" value="PPPDE"/>
    <property type="match status" value="1"/>
</dbReference>
<organism evidence="7 8">
    <name type="scientific">Protomyces lactucae-debilis</name>
    <dbReference type="NCBI Taxonomy" id="2754530"/>
    <lineage>
        <taxon>Eukaryota</taxon>
        <taxon>Fungi</taxon>
        <taxon>Dikarya</taxon>
        <taxon>Ascomycota</taxon>
        <taxon>Taphrinomycotina</taxon>
        <taxon>Taphrinomycetes</taxon>
        <taxon>Taphrinales</taxon>
        <taxon>Protomycetaceae</taxon>
        <taxon>Protomyces</taxon>
    </lineage>
</organism>
<evidence type="ECO:0000313" key="7">
    <source>
        <dbReference type="EMBL" id="ORY85445.1"/>
    </source>
</evidence>
<dbReference type="Proteomes" id="UP000193685">
    <property type="component" value="Unassembled WGS sequence"/>
</dbReference>
<feature type="domain" description="PPPDE" evidence="6">
    <location>
        <begin position="1"/>
        <end position="144"/>
    </location>
</feature>
<dbReference type="GO" id="GO:0006508">
    <property type="term" value="P:proteolysis"/>
    <property type="evidence" value="ECO:0007669"/>
    <property type="project" value="UniProtKB-KW"/>
</dbReference>
<comment type="similarity">
    <text evidence="1">Belongs to the DeSI family.</text>
</comment>
<gene>
    <name evidence="7" type="ORF">BCR37DRAFT_377114</name>
</gene>